<dbReference type="AlphaFoldDB" id="A0A6G4ATD4"/>
<accession>A0A6G4ATD4</accession>
<organism evidence="2 3">
    <name type="scientific">Streptomyces rhizosphaericus</name>
    <dbReference type="NCBI Taxonomy" id="114699"/>
    <lineage>
        <taxon>Bacteria</taxon>
        <taxon>Bacillati</taxon>
        <taxon>Actinomycetota</taxon>
        <taxon>Actinomycetes</taxon>
        <taxon>Kitasatosporales</taxon>
        <taxon>Streptomycetaceae</taxon>
        <taxon>Streptomyces</taxon>
        <taxon>Streptomyces violaceusniger group</taxon>
    </lineage>
</organism>
<evidence type="ECO:0000313" key="3">
    <source>
        <dbReference type="Proteomes" id="UP000476310"/>
    </source>
</evidence>
<dbReference type="EMBL" id="JAAIKT010000084">
    <property type="protein sequence ID" value="NEW76522.1"/>
    <property type="molecule type" value="Genomic_DNA"/>
</dbReference>
<gene>
    <name evidence="2" type="ORF">G4H13_40830</name>
</gene>
<reference evidence="2" key="1">
    <citation type="submission" date="2020-02" db="EMBL/GenBank/DDBJ databases">
        <title>A new Streptomyces sp. for controlling soil-borne diseases.</title>
        <authorList>
            <person name="Li X."/>
            <person name="Tian Y."/>
            <person name="Gao K."/>
        </authorList>
    </citation>
    <scope>NUCLEOTIDE SEQUENCE [LARGE SCALE GENOMIC DNA]</scope>
    <source>
        <strain evidence="2">0250</strain>
    </source>
</reference>
<comment type="caution">
    <text evidence="2">The sequence shown here is derived from an EMBL/GenBank/DDBJ whole genome shotgun (WGS) entry which is preliminary data.</text>
</comment>
<evidence type="ECO:0000313" key="2">
    <source>
        <dbReference type="EMBL" id="NEW76522.1"/>
    </source>
</evidence>
<feature type="region of interest" description="Disordered" evidence="1">
    <location>
        <begin position="18"/>
        <end position="38"/>
    </location>
</feature>
<sequence length="185" mass="19759">MPKKFTFSTRALAVGDPSVGVRRQRESPVRRHASVPEQPRERLWRGVYVLDEGAESGHLTFKGDVIDLPDFGSICRRGQAPRIKAGTLTGCAAEHAQAELAAAAPPNSWPTPSPPSTGSAASLGRNADPVDGIVREAADPGRRESTMSAQPIHSHAEPDRAPRHWRSASGPCPGPLWPGWKVVAA</sequence>
<dbReference type="Proteomes" id="UP000476310">
    <property type="component" value="Unassembled WGS sequence"/>
</dbReference>
<protein>
    <submittedName>
        <fullName evidence="2">Uncharacterized protein</fullName>
    </submittedName>
</protein>
<evidence type="ECO:0000256" key="1">
    <source>
        <dbReference type="SAM" id="MobiDB-lite"/>
    </source>
</evidence>
<keyword evidence="3" id="KW-1185">Reference proteome</keyword>
<name>A0A6G4ATD4_9ACTN</name>
<feature type="compositionally biased region" description="Basic and acidic residues" evidence="1">
    <location>
        <begin position="133"/>
        <end position="145"/>
    </location>
</feature>
<dbReference type="RefSeq" id="WP_164435479.1">
    <property type="nucleotide sequence ID" value="NZ_JAAIKT010000084.1"/>
</dbReference>
<proteinExistence type="predicted"/>
<feature type="region of interest" description="Disordered" evidence="1">
    <location>
        <begin position="99"/>
        <end position="178"/>
    </location>
</feature>